<name>A0A426YSH2_ENSVE</name>
<evidence type="ECO:0000256" key="7">
    <source>
        <dbReference type="SAM" id="MobiDB-lite"/>
    </source>
</evidence>
<accession>A0A426YSH2</accession>
<dbReference type="InterPro" id="IPR032675">
    <property type="entry name" value="LRR_dom_sf"/>
</dbReference>
<feature type="domain" description="Disease resistance R13L4/SHOC-2-like LRR" evidence="10">
    <location>
        <begin position="584"/>
        <end position="734"/>
    </location>
</feature>
<keyword evidence="5" id="KW-0067">ATP-binding</keyword>
<dbReference type="SUPFAM" id="SSF52058">
    <property type="entry name" value="L domain-like"/>
    <property type="match status" value="1"/>
</dbReference>
<gene>
    <name evidence="11" type="ORF">B296_00045285</name>
</gene>
<keyword evidence="3" id="KW-0677">Repeat</keyword>
<dbReference type="InterPro" id="IPR055414">
    <property type="entry name" value="LRR_R13L4/SHOC2-like"/>
</dbReference>
<feature type="domain" description="Disease resistance protein At4g27190-like leucine-rich repeats" evidence="9">
    <location>
        <begin position="827"/>
        <end position="914"/>
    </location>
</feature>
<evidence type="ECO:0000313" key="11">
    <source>
        <dbReference type="EMBL" id="RRT54678.1"/>
    </source>
</evidence>
<dbReference type="InterPro" id="IPR027417">
    <property type="entry name" value="P-loop_NTPase"/>
</dbReference>
<dbReference type="Gene3D" id="3.80.10.10">
    <property type="entry name" value="Ribonuclease Inhibitor"/>
    <property type="match status" value="1"/>
</dbReference>
<evidence type="ECO:0000256" key="2">
    <source>
        <dbReference type="ARBA" id="ARBA00022614"/>
    </source>
</evidence>
<dbReference type="GO" id="GO:0006952">
    <property type="term" value="P:defense response"/>
    <property type="evidence" value="ECO:0007669"/>
    <property type="project" value="UniProtKB-KW"/>
</dbReference>
<dbReference type="PRINTS" id="PR00364">
    <property type="entry name" value="DISEASERSIST"/>
</dbReference>
<dbReference type="EMBL" id="AMZH03010478">
    <property type="protein sequence ID" value="RRT54678.1"/>
    <property type="molecule type" value="Genomic_DNA"/>
</dbReference>
<dbReference type="SUPFAM" id="SSF52540">
    <property type="entry name" value="P-loop containing nucleoside triphosphate hydrolases"/>
    <property type="match status" value="1"/>
</dbReference>
<dbReference type="PANTHER" id="PTHR33463:SF191">
    <property type="entry name" value="NB-ARC DOMAIN-CONTAINING PROTEIN"/>
    <property type="match status" value="1"/>
</dbReference>
<evidence type="ECO:0000313" key="12">
    <source>
        <dbReference type="Proteomes" id="UP000287651"/>
    </source>
</evidence>
<dbReference type="Pfam" id="PF23247">
    <property type="entry name" value="LRR_RPS2"/>
    <property type="match status" value="1"/>
</dbReference>
<dbReference type="Pfam" id="PF00931">
    <property type="entry name" value="NB-ARC"/>
    <property type="match status" value="1"/>
</dbReference>
<dbReference type="FunFam" id="3.40.50.300:FF:001091">
    <property type="entry name" value="Probable disease resistance protein At1g61300"/>
    <property type="match status" value="1"/>
</dbReference>
<comment type="caution">
    <text evidence="11">The sequence shown here is derived from an EMBL/GenBank/DDBJ whole genome shotgun (WGS) entry which is preliminary data.</text>
</comment>
<evidence type="ECO:0000259" key="9">
    <source>
        <dbReference type="Pfam" id="PF23247"/>
    </source>
</evidence>
<evidence type="ECO:0000259" key="8">
    <source>
        <dbReference type="Pfam" id="PF00931"/>
    </source>
</evidence>
<dbReference type="InterPro" id="IPR050905">
    <property type="entry name" value="Plant_NBS-LRR"/>
</dbReference>
<organism evidence="11 12">
    <name type="scientific">Ensete ventricosum</name>
    <name type="common">Abyssinian banana</name>
    <name type="synonym">Musa ensete</name>
    <dbReference type="NCBI Taxonomy" id="4639"/>
    <lineage>
        <taxon>Eukaryota</taxon>
        <taxon>Viridiplantae</taxon>
        <taxon>Streptophyta</taxon>
        <taxon>Embryophyta</taxon>
        <taxon>Tracheophyta</taxon>
        <taxon>Spermatophyta</taxon>
        <taxon>Magnoliopsida</taxon>
        <taxon>Liliopsida</taxon>
        <taxon>Zingiberales</taxon>
        <taxon>Musaceae</taxon>
        <taxon>Ensete</taxon>
    </lineage>
</organism>
<comment type="similarity">
    <text evidence="1">Belongs to the disease resistance NB-LRR family.</text>
</comment>
<dbReference type="AlphaFoldDB" id="A0A426YSH2"/>
<feature type="region of interest" description="Disordered" evidence="7">
    <location>
        <begin position="39"/>
        <end position="60"/>
    </location>
</feature>
<dbReference type="GO" id="GO:0005524">
    <property type="term" value="F:ATP binding"/>
    <property type="evidence" value="ECO:0007669"/>
    <property type="project" value="UniProtKB-KW"/>
</dbReference>
<dbReference type="Gene3D" id="3.40.50.300">
    <property type="entry name" value="P-loop containing nucleotide triphosphate hydrolases"/>
    <property type="match status" value="1"/>
</dbReference>
<dbReference type="Proteomes" id="UP000287651">
    <property type="component" value="Unassembled WGS sequence"/>
</dbReference>
<reference evidence="11 12" key="1">
    <citation type="journal article" date="2014" name="Agronomy (Basel)">
        <title>A Draft Genome Sequence for Ensete ventricosum, the Drought-Tolerant Tree Against Hunger.</title>
        <authorList>
            <person name="Harrison J."/>
            <person name="Moore K.A."/>
            <person name="Paszkiewicz K."/>
            <person name="Jones T."/>
            <person name="Grant M."/>
            <person name="Ambacheew D."/>
            <person name="Muzemil S."/>
            <person name="Studholme D.J."/>
        </authorList>
    </citation>
    <scope>NUCLEOTIDE SEQUENCE [LARGE SCALE GENOMIC DNA]</scope>
</reference>
<dbReference type="PANTHER" id="PTHR33463">
    <property type="entry name" value="NB-ARC DOMAIN-CONTAINING PROTEIN-RELATED"/>
    <property type="match status" value="1"/>
</dbReference>
<protein>
    <submittedName>
        <fullName evidence="11">Uncharacterized protein</fullName>
    </submittedName>
</protein>
<dbReference type="InterPro" id="IPR042197">
    <property type="entry name" value="Apaf_helical"/>
</dbReference>
<evidence type="ECO:0000256" key="3">
    <source>
        <dbReference type="ARBA" id="ARBA00022737"/>
    </source>
</evidence>
<dbReference type="Gene3D" id="1.10.8.430">
    <property type="entry name" value="Helical domain of apoptotic protease-activating factors"/>
    <property type="match status" value="1"/>
</dbReference>
<keyword evidence="6" id="KW-0175">Coiled coil</keyword>
<evidence type="ECO:0000256" key="5">
    <source>
        <dbReference type="ARBA" id="ARBA00022840"/>
    </source>
</evidence>
<sequence>DPTVYLAFDLARGTPEISRPRDPYSSCFVPRATNHYGLPADTTPVFEPSPASPPSPLSESPAKMPVLSSFCGAGCIGPIITSLSNCCSQSCDYVRTYEEVMDSLDRDVKHLNSRSRDVTRDMDAATRRGLNPKSEVLQWQQSVEQLDREYARINRRFSGMIKCLCSFPVNLCSSYQLRRRAETALATARELKQRVVDKVADDLDLVRFVEMPNPKTLGMDQVFEELQRHATDDGVSIIGVHGMGGVGKTALLRRFNNDFPKTHTGLDVVILLELAIDYKVEEIQRSLYGRLNLPWQDGEAQRDRAARIFRVLSKLDFVLLLDNLWEPLNHHAVGIPNPEPPTKCKIIFTTRMEDVFGRMGADKMVKMECLAEELAWDLFRLNAKMEPLSNNAYILNQARTLAMKCGGLPAALVTVAQAMASKRTIAEWKNAVSIMEDAPSQLPGMEEQVLDPLKLSYDRLPGDTLRTCASYFSLVAEGCWLSRYYLRELWVGEGIIDDFHGTSDSVFKASYWLGVLNAASLIQRIDRDYFRMHPMIRAMILWVASDCGKKENKWLIRDRIGLVEAPPAEKWKVAERISLGWNRISVLPEAPECPDLIFLHLRDNEPLKKIPNGFFCNMPCLRILDLRQTGLEELPAGIGNLLQLQYLDLSSTRIRSLPTELGALVNLRYFSLASATYLRSIPDEVISRLQGLQWLNMHNISSGWRVGEPGEEGVRFEELESLKRLKVLGISVSTVVALRRLCGSQRVAASTHWLQIEGCQGLTRLNIPSTDHLGEDMRHTVQIRLRAMNELEEVIIGGDLGVGAALLNLEYLRLWSLPKAKLVWKARRLESIQELLIEDCREIDRLIRLDDDAKDGSETMILFPNLKRIMLRRLPAMENLSDGNVVYAFPKLETMEVQGCPNLKKLALVAKEMKEIKCEISWWENLDWEDDRTKSFQHLFKQM</sequence>
<evidence type="ECO:0000259" key="10">
    <source>
        <dbReference type="Pfam" id="PF23598"/>
    </source>
</evidence>
<keyword evidence="4" id="KW-0611">Plant defense</keyword>
<dbReference type="InterPro" id="IPR002182">
    <property type="entry name" value="NB-ARC"/>
</dbReference>
<dbReference type="InterPro" id="IPR003591">
    <property type="entry name" value="Leu-rich_rpt_typical-subtyp"/>
</dbReference>
<keyword evidence="5" id="KW-0547">Nucleotide-binding</keyword>
<dbReference type="Pfam" id="PF23598">
    <property type="entry name" value="LRR_14"/>
    <property type="match status" value="1"/>
</dbReference>
<feature type="domain" description="NB-ARC" evidence="8">
    <location>
        <begin position="219"/>
        <end position="386"/>
    </location>
</feature>
<evidence type="ECO:0000256" key="6">
    <source>
        <dbReference type="SAM" id="Coils"/>
    </source>
</evidence>
<proteinExistence type="inferred from homology"/>
<evidence type="ECO:0000256" key="1">
    <source>
        <dbReference type="ARBA" id="ARBA00008894"/>
    </source>
</evidence>
<keyword evidence="2" id="KW-0433">Leucine-rich repeat</keyword>
<feature type="coiled-coil region" evidence="6">
    <location>
        <begin position="94"/>
        <end position="156"/>
    </location>
</feature>
<feature type="non-terminal residue" evidence="11">
    <location>
        <position position="1"/>
    </location>
</feature>
<evidence type="ECO:0000256" key="4">
    <source>
        <dbReference type="ARBA" id="ARBA00022821"/>
    </source>
</evidence>
<dbReference type="InterPro" id="IPR057135">
    <property type="entry name" value="At4g27190-like_LRR"/>
</dbReference>
<dbReference type="GO" id="GO:0043531">
    <property type="term" value="F:ADP binding"/>
    <property type="evidence" value="ECO:0007669"/>
    <property type="project" value="InterPro"/>
</dbReference>
<dbReference type="SMART" id="SM00369">
    <property type="entry name" value="LRR_TYP"/>
    <property type="match status" value="2"/>
</dbReference>